<dbReference type="FunFam" id="1.10.8.270:FF:000001">
    <property type="entry name" value="TBC1 domain family member 1"/>
    <property type="match status" value="1"/>
</dbReference>
<feature type="compositionally biased region" description="Basic and acidic residues" evidence="3">
    <location>
        <begin position="828"/>
        <end position="848"/>
    </location>
</feature>
<dbReference type="SMART" id="SM00164">
    <property type="entry name" value="TBC"/>
    <property type="match status" value="1"/>
</dbReference>
<dbReference type="PANTHER" id="PTHR47219:SF9">
    <property type="entry name" value="GTPASE ACTIVATING PROTEIN AND CENTROSOME-ASSOCIATED, ISOFORM B"/>
    <property type="match status" value="1"/>
</dbReference>
<protein>
    <recommendedName>
        <fullName evidence="4">Rab-GAP TBC domain-containing protein</fullName>
    </recommendedName>
</protein>
<dbReference type="EMBL" id="CAJPDS010000003">
    <property type="protein sequence ID" value="CAF9905084.1"/>
    <property type="molecule type" value="Genomic_DNA"/>
</dbReference>
<dbReference type="AlphaFoldDB" id="A0A8H3EH14"/>
<feature type="domain" description="Rab-GAP TBC" evidence="4">
    <location>
        <begin position="284"/>
        <end position="468"/>
    </location>
</feature>
<dbReference type="PANTHER" id="PTHR47219">
    <property type="entry name" value="RAB GTPASE-ACTIVATING PROTEIN 1-LIKE"/>
    <property type="match status" value="1"/>
</dbReference>
<organism evidence="5 6">
    <name type="scientific">Heterodermia speciosa</name>
    <dbReference type="NCBI Taxonomy" id="116794"/>
    <lineage>
        <taxon>Eukaryota</taxon>
        <taxon>Fungi</taxon>
        <taxon>Dikarya</taxon>
        <taxon>Ascomycota</taxon>
        <taxon>Pezizomycotina</taxon>
        <taxon>Lecanoromycetes</taxon>
        <taxon>OSLEUM clade</taxon>
        <taxon>Lecanoromycetidae</taxon>
        <taxon>Caliciales</taxon>
        <taxon>Physciaceae</taxon>
        <taxon>Heterodermia</taxon>
    </lineage>
</organism>
<sequence length="1019" mass="113096">MHPSTDIVVGTPLTEENPADISQESSRDSIVTVRLSDSVSTSIPTEGVANDFTHECAIEDCAEMVDVRLSDPEPLKSLPKNEAPESPMEGFPQMEDLANNRLEDTVRLRESSISILPEEVKVIQRIHRESIASMLSAVDEGTSDTTSLSLRSRSDSSGTFSSLDSANVDWVELEKKEEEAPRDEASDESTAFLLARLEQENNALATDPKAALSKVNKKRKNTRPPSIQHLQMLVNEPTKPSLRYSLVQSPPQMTELEFWAALVVDYPQTAQRLPTLTSNKIRNGIPPPLRGVVWISIAGARERLLEEQYEKLVLEKSSYEGLIGKDIGRSFPNVEMFRDPAGEGQKMLANVLKCFSLYDNKIGYCQGLGFVVGPLLMHMDDKAAFCVLVRLMEHYDLRSCFLPDLSGLHLRIFQFRQLLSRHLPRLTAHLDQLQIQPLYVSQWFLSFFAVTCPLPMLLRIYDIILTEGASETLMRVALSLMRRNSDKIMECTELEDVMHLLLSRSLWDTYGCDANDLVNDFVGLTGLVTRECLENLEETFRQTQIDDLASAKVSALPGVQAAASRFLGRFWTASTTPSKTTPTGLTSPTNLGVASSPRPSSFLRRTPSKQSMASTLNSIESSETHLSTASTEATAMSRSPSTDCTSGKSSLLINDSVLHMATSRSKDKDLHGQIEDLLTALSDMQREQTLLSNELQKEREEREEDREVISRFVSSIQETKPVTESVASQMNTNGESQNPNETYSQIDLQSPYDAISGSLQKLTDHFDIAKSKRSSIQQTKQELRDDIKLWKYQYEVEAVKSAELVRQLTDQEAENARLMEQFRETRTRMQEAHRDKQRLEKTMQELKSRRSSMLEGHEETSTAPNTPEARSSAPGGLREFKLGKASQLGSPPVSTNFSKRSSSLNIQAVLATEDHKPAAEEALLLELVNAKTSEAVARQELEEVKGKLDSLRRMLGVNTAVPLGTGHRPSPSEPCAARSPNLSSSATSRAPPQSAPRATPPSSSTGGFFSGWGKRTPSN</sequence>
<comment type="caution">
    <text evidence="5">The sequence shown here is derived from an EMBL/GenBank/DDBJ whole genome shotgun (WGS) entry which is preliminary data.</text>
</comment>
<keyword evidence="6" id="KW-1185">Reference proteome</keyword>
<feature type="region of interest" description="Disordered" evidence="3">
    <location>
        <begin position="139"/>
        <end position="163"/>
    </location>
</feature>
<dbReference type="Gene3D" id="1.10.472.80">
    <property type="entry name" value="Ypt/Rab-GAP domain of gyp1p, domain 3"/>
    <property type="match status" value="1"/>
</dbReference>
<keyword evidence="2" id="KW-0175">Coiled coil</keyword>
<gene>
    <name evidence="5" type="ORF">HETSPECPRED_004867</name>
</gene>
<evidence type="ECO:0000256" key="3">
    <source>
        <dbReference type="SAM" id="MobiDB-lite"/>
    </source>
</evidence>
<dbReference type="OrthoDB" id="159449at2759"/>
<feature type="region of interest" description="Disordered" evidence="3">
    <location>
        <begin position="1"/>
        <end position="28"/>
    </location>
</feature>
<dbReference type="FunFam" id="1.10.10.750:FF:000003">
    <property type="entry name" value="GTPase activating protein (Evi5)"/>
    <property type="match status" value="1"/>
</dbReference>
<dbReference type="Pfam" id="PF00566">
    <property type="entry name" value="RabGAP-TBC"/>
    <property type="match status" value="1"/>
</dbReference>
<proteinExistence type="predicted"/>
<evidence type="ECO:0000313" key="5">
    <source>
        <dbReference type="EMBL" id="CAF9905084.1"/>
    </source>
</evidence>
<feature type="compositionally biased region" description="Low complexity" evidence="3">
    <location>
        <begin position="983"/>
        <end position="1013"/>
    </location>
</feature>
<dbReference type="GO" id="GO:0005096">
    <property type="term" value="F:GTPase activator activity"/>
    <property type="evidence" value="ECO:0007669"/>
    <property type="project" value="UniProtKB-KW"/>
</dbReference>
<dbReference type="GO" id="GO:0031267">
    <property type="term" value="F:small GTPase binding"/>
    <property type="evidence" value="ECO:0007669"/>
    <property type="project" value="TreeGrafter"/>
</dbReference>
<feature type="compositionally biased region" description="Polar residues" evidence="3">
    <location>
        <begin position="590"/>
        <end position="599"/>
    </location>
</feature>
<feature type="region of interest" description="Disordered" evidence="3">
    <location>
        <begin position="828"/>
        <end position="876"/>
    </location>
</feature>
<evidence type="ECO:0000256" key="1">
    <source>
        <dbReference type="ARBA" id="ARBA00022468"/>
    </source>
</evidence>
<dbReference type="Gene3D" id="1.10.8.270">
    <property type="entry name" value="putative rabgap domain of human tbc1 domain family member 14 like domains"/>
    <property type="match status" value="1"/>
</dbReference>
<dbReference type="InterPro" id="IPR000195">
    <property type="entry name" value="Rab-GAP-TBC_dom"/>
</dbReference>
<feature type="compositionally biased region" description="Low complexity" evidence="3">
    <location>
        <begin position="143"/>
        <end position="163"/>
    </location>
</feature>
<accession>A0A8H3EH14</accession>
<dbReference type="InterPro" id="IPR035969">
    <property type="entry name" value="Rab-GAP_TBC_sf"/>
</dbReference>
<evidence type="ECO:0000313" key="6">
    <source>
        <dbReference type="Proteomes" id="UP000664521"/>
    </source>
</evidence>
<reference evidence="5" key="1">
    <citation type="submission" date="2021-03" db="EMBL/GenBank/DDBJ databases">
        <authorList>
            <person name="Tagirdzhanova G."/>
        </authorList>
    </citation>
    <scope>NUCLEOTIDE SEQUENCE</scope>
</reference>
<feature type="region of interest" description="Disordered" evidence="3">
    <location>
        <begin position="960"/>
        <end position="1019"/>
    </location>
</feature>
<dbReference type="Gene3D" id="1.10.10.750">
    <property type="entry name" value="Ypt/Rab-GAP domain of gyp1p, domain 1"/>
    <property type="match status" value="1"/>
</dbReference>
<evidence type="ECO:0000259" key="4">
    <source>
        <dbReference type="PROSITE" id="PS50086"/>
    </source>
</evidence>
<dbReference type="SUPFAM" id="SSF47923">
    <property type="entry name" value="Ypt/Rab-GAP domain of gyp1p"/>
    <property type="match status" value="2"/>
</dbReference>
<feature type="region of interest" description="Disordered" evidence="3">
    <location>
        <begin position="577"/>
        <end position="649"/>
    </location>
</feature>
<feature type="compositionally biased region" description="Low complexity" evidence="3">
    <location>
        <begin position="577"/>
        <end position="589"/>
    </location>
</feature>
<evidence type="ECO:0000256" key="2">
    <source>
        <dbReference type="ARBA" id="ARBA00023054"/>
    </source>
</evidence>
<dbReference type="PROSITE" id="PS50086">
    <property type="entry name" value="TBC_RABGAP"/>
    <property type="match status" value="1"/>
</dbReference>
<dbReference type="InterPro" id="IPR050302">
    <property type="entry name" value="Rab_GAP_TBC_domain"/>
</dbReference>
<feature type="compositionally biased region" description="Polar residues" evidence="3">
    <location>
        <begin position="608"/>
        <end position="649"/>
    </location>
</feature>
<dbReference type="Proteomes" id="UP000664521">
    <property type="component" value="Unassembled WGS sequence"/>
</dbReference>
<keyword evidence="1" id="KW-0343">GTPase activation</keyword>
<name>A0A8H3EH14_9LECA</name>
<dbReference type="FunFam" id="1.10.472.80:FF:000027">
    <property type="entry name" value="GTPase activating protein (Evi5)"/>
    <property type="match status" value="1"/>
</dbReference>